<organism evidence="1 2">
    <name type="scientific">Dracunculus medinensis</name>
    <name type="common">Guinea worm</name>
    <dbReference type="NCBI Taxonomy" id="318479"/>
    <lineage>
        <taxon>Eukaryota</taxon>
        <taxon>Metazoa</taxon>
        <taxon>Ecdysozoa</taxon>
        <taxon>Nematoda</taxon>
        <taxon>Chromadorea</taxon>
        <taxon>Rhabditida</taxon>
        <taxon>Spirurina</taxon>
        <taxon>Dracunculoidea</taxon>
        <taxon>Dracunculidae</taxon>
        <taxon>Dracunculus</taxon>
    </lineage>
</organism>
<dbReference type="AlphaFoldDB" id="A0A0N4U6L0"/>
<proteinExistence type="predicted"/>
<evidence type="ECO:0000313" key="2">
    <source>
        <dbReference type="WBParaSite" id="DME_0000256601-mRNA-1"/>
    </source>
</evidence>
<dbReference type="WBParaSite" id="DME_0000256601-mRNA-1">
    <property type="protein sequence ID" value="DME_0000256601-mRNA-1"/>
    <property type="gene ID" value="DME_0000256601"/>
</dbReference>
<reference evidence="2" key="1">
    <citation type="submission" date="2017-02" db="UniProtKB">
        <authorList>
            <consortium name="WormBaseParasite"/>
        </authorList>
    </citation>
    <scope>IDENTIFICATION</scope>
</reference>
<sequence length="82" mass="9345">LNECLDSRLKQHGFLSDQVKFFIENSNTPLPENCDANFLAGQKIVVRSKNFLFSLFLISCFELSSKVHSPIEFSMNDLVNFA</sequence>
<dbReference type="Proteomes" id="UP000038040">
    <property type="component" value="Unplaced"/>
</dbReference>
<accession>A0A0N4U6L0</accession>
<protein>
    <submittedName>
        <fullName evidence="2">SAM-dependent methyltransferase</fullName>
    </submittedName>
</protein>
<evidence type="ECO:0000313" key="1">
    <source>
        <dbReference type="Proteomes" id="UP000038040"/>
    </source>
</evidence>
<name>A0A0N4U6L0_DRAME</name>